<evidence type="ECO:0000313" key="3">
    <source>
        <dbReference type="Proteomes" id="UP000584374"/>
    </source>
</evidence>
<organism evidence="2 3">
    <name type="scientific">Saccharopolyspora phatthalungensis</name>
    <dbReference type="NCBI Taxonomy" id="664693"/>
    <lineage>
        <taxon>Bacteria</taxon>
        <taxon>Bacillati</taxon>
        <taxon>Actinomycetota</taxon>
        <taxon>Actinomycetes</taxon>
        <taxon>Pseudonocardiales</taxon>
        <taxon>Pseudonocardiaceae</taxon>
        <taxon>Saccharopolyspora</taxon>
    </lineage>
</organism>
<dbReference type="Proteomes" id="UP000584374">
    <property type="component" value="Unassembled WGS sequence"/>
</dbReference>
<proteinExistence type="predicted"/>
<dbReference type="AlphaFoldDB" id="A0A840QAV1"/>
<dbReference type="EMBL" id="JACHIW010000001">
    <property type="protein sequence ID" value="MBB5157894.1"/>
    <property type="molecule type" value="Genomic_DNA"/>
</dbReference>
<sequence length="62" mass="6493">MLDEELSQRFGPDAPGRKAANSVVDQTAIRDGRVRRIAGSVGGVGARSSTGMSRFGALEEAM</sequence>
<comment type="caution">
    <text evidence="2">The sequence shown here is derived from an EMBL/GenBank/DDBJ whole genome shotgun (WGS) entry which is preliminary data.</text>
</comment>
<accession>A0A840QAV1</accession>
<protein>
    <submittedName>
        <fullName evidence="2">Uncharacterized protein</fullName>
    </submittedName>
</protein>
<reference evidence="2 3" key="1">
    <citation type="submission" date="2020-08" db="EMBL/GenBank/DDBJ databases">
        <title>Sequencing the genomes of 1000 actinobacteria strains.</title>
        <authorList>
            <person name="Klenk H.-P."/>
        </authorList>
    </citation>
    <scope>NUCLEOTIDE SEQUENCE [LARGE SCALE GENOMIC DNA]</scope>
    <source>
        <strain evidence="2 3">DSM 45584</strain>
    </source>
</reference>
<keyword evidence="3" id="KW-1185">Reference proteome</keyword>
<gene>
    <name evidence="2" type="ORF">BJ970_005428</name>
</gene>
<feature type="region of interest" description="Disordered" evidence="1">
    <location>
        <begin position="1"/>
        <end position="23"/>
    </location>
</feature>
<evidence type="ECO:0000313" key="2">
    <source>
        <dbReference type="EMBL" id="MBB5157894.1"/>
    </source>
</evidence>
<name>A0A840QAV1_9PSEU</name>
<evidence type="ECO:0000256" key="1">
    <source>
        <dbReference type="SAM" id="MobiDB-lite"/>
    </source>
</evidence>